<feature type="region of interest" description="Disordered" evidence="4">
    <location>
        <begin position="39"/>
        <end position="63"/>
    </location>
</feature>
<keyword evidence="7" id="KW-1185">Reference proteome</keyword>
<evidence type="ECO:0000256" key="4">
    <source>
        <dbReference type="SAM" id="MobiDB-lite"/>
    </source>
</evidence>
<keyword evidence="5" id="KW-0732">Signal</keyword>
<dbReference type="GO" id="GO:0006508">
    <property type="term" value="P:proteolysis"/>
    <property type="evidence" value="ECO:0007669"/>
    <property type="project" value="UniProtKB-KW"/>
</dbReference>
<dbReference type="Proteomes" id="UP000296201">
    <property type="component" value="Chromosome"/>
</dbReference>
<dbReference type="InterPro" id="IPR051012">
    <property type="entry name" value="CellSynth/LPSAsmb/PSIAsmb"/>
</dbReference>
<reference evidence="6 7" key="1">
    <citation type="submission" date="2018-08" db="EMBL/GenBank/DDBJ databases">
        <title>Horizontal acquisition of hydrogen conversion ability and other habitat adaptations in Hydrogenovibrio crunogenus strains.</title>
        <authorList>
            <person name="Gonnella G."/>
            <person name="Adam N."/>
            <person name="Perner M."/>
        </authorList>
    </citation>
    <scope>NUCLEOTIDE SEQUENCE [LARGE SCALE GENOMIC DNA]</scope>
    <source>
        <strain evidence="6 7">SP-41</strain>
    </source>
</reference>
<evidence type="ECO:0000256" key="2">
    <source>
        <dbReference type="ARBA" id="ARBA00022803"/>
    </source>
</evidence>
<evidence type="ECO:0000313" key="7">
    <source>
        <dbReference type="Proteomes" id="UP000296201"/>
    </source>
</evidence>
<name>A0A4P7NXI4_9GAMM</name>
<evidence type="ECO:0000256" key="5">
    <source>
        <dbReference type="SAM" id="SignalP"/>
    </source>
</evidence>
<dbReference type="SMART" id="SM00028">
    <property type="entry name" value="TPR"/>
    <property type="match status" value="6"/>
</dbReference>
<dbReference type="Pfam" id="PF13181">
    <property type="entry name" value="TPR_8"/>
    <property type="match status" value="2"/>
</dbReference>
<dbReference type="AlphaFoldDB" id="A0A4P7NXI4"/>
<keyword evidence="1" id="KW-0677">Repeat</keyword>
<dbReference type="GO" id="GO:0008233">
    <property type="term" value="F:peptidase activity"/>
    <property type="evidence" value="ECO:0007669"/>
    <property type="project" value="UniProtKB-KW"/>
</dbReference>
<feature type="signal peptide" evidence="5">
    <location>
        <begin position="1"/>
        <end position="30"/>
    </location>
</feature>
<protein>
    <submittedName>
        <fullName evidence="6">Beta-barrel assembly-enhancing protease</fullName>
        <ecNumber evidence="6">3.4.-.-</ecNumber>
    </submittedName>
</protein>
<dbReference type="EMBL" id="CP032096">
    <property type="protein sequence ID" value="QBZ82356.1"/>
    <property type="molecule type" value="Genomic_DNA"/>
</dbReference>
<proteinExistence type="predicted"/>
<dbReference type="PROSITE" id="PS50005">
    <property type="entry name" value="TPR"/>
    <property type="match status" value="3"/>
</dbReference>
<gene>
    <name evidence="6" type="primary">bepA_3</name>
    <name evidence="6" type="ORF">GHNINEIG_00384</name>
</gene>
<keyword evidence="2 3" id="KW-0802">TPR repeat</keyword>
<dbReference type="PANTHER" id="PTHR45586">
    <property type="entry name" value="TPR REPEAT-CONTAINING PROTEIN PA4667"/>
    <property type="match status" value="1"/>
</dbReference>
<dbReference type="PANTHER" id="PTHR45586:SF1">
    <property type="entry name" value="LIPOPOLYSACCHARIDE ASSEMBLY PROTEIN B"/>
    <property type="match status" value="1"/>
</dbReference>
<feature type="repeat" description="TPR" evidence="3">
    <location>
        <begin position="425"/>
        <end position="458"/>
    </location>
</feature>
<dbReference type="OrthoDB" id="7637125at2"/>
<accession>A0A4P7NXI4</accession>
<dbReference type="Pfam" id="PF13432">
    <property type="entry name" value="TPR_16"/>
    <property type="match status" value="2"/>
</dbReference>
<dbReference type="InterPro" id="IPR019734">
    <property type="entry name" value="TPR_rpt"/>
</dbReference>
<evidence type="ECO:0000313" key="6">
    <source>
        <dbReference type="EMBL" id="QBZ82356.1"/>
    </source>
</evidence>
<dbReference type="Pfam" id="PF13174">
    <property type="entry name" value="TPR_6"/>
    <property type="match status" value="1"/>
</dbReference>
<sequence length="606" mass="69360" precursor="true">MGKDLIQKKRQWPAVLVICMGAFLSLTACSQLSEKPAEPALSPASKAVQDSEESTAETQADLPTAKMSPQTMYQILLAEMLVQKGKNSAAFGVLYPVAMETRDPKLAERVFQLSMSTYDLTAIKESAKLWRDVSPDEAVAWKASYLMSVRKGNIEEGIDFWKRYQALSKNTLEQDLIAASIRVPQTAPAEYGLPFLSAVHQLYPEDPAGIYGLGSAAETYGDYKTAIQYLEQAASLYQSQVEKEDEAYVAAKVYREINRLLANAYLKSNQVALGLKRLKDYVDEYDDDWLMQERYARLEVKAGFYQQAEKRYLRIIKNEPKAYTSKLSVALLRLERDDFARAEQLLKDLKEVPQYRSTALYYLGVSAQEQNHLKQAKAYYELIQSQDYLVDAKLHIAEIDFSTIGLKQTIQNLDAVKASSPDDQIKLYRGKAVFYNLAGQKEKAIEEYNQALAVDKNQVELYLMQAMLFYDLEQYDRYEANLQQALSINPNDVDVLNALGYFYAEQKRKLDQATELLDKALSLAPDRYYILDSRGWLAYQKGQYEQAESYLKRALDIQLDDEVLIHLIHTQWRLNKKSAATRLWKKYHSKFPDNQRLQRILLDLSS</sequence>
<feature type="repeat" description="TPR" evidence="3">
    <location>
        <begin position="207"/>
        <end position="240"/>
    </location>
</feature>
<organism evidence="6 7">
    <name type="scientific">Hydrogenovibrio crunogenus</name>
    <dbReference type="NCBI Taxonomy" id="39765"/>
    <lineage>
        <taxon>Bacteria</taxon>
        <taxon>Pseudomonadati</taxon>
        <taxon>Pseudomonadota</taxon>
        <taxon>Gammaproteobacteria</taxon>
        <taxon>Thiotrichales</taxon>
        <taxon>Piscirickettsiaceae</taxon>
        <taxon>Hydrogenovibrio</taxon>
    </lineage>
</organism>
<dbReference type="InterPro" id="IPR011990">
    <property type="entry name" value="TPR-like_helical_dom_sf"/>
</dbReference>
<dbReference type="SUPFAM" id="SSF48452">
    <property type="entry name" value="TPR-like"/>
    <property type="match status" value="3"/>
</dbReference>
<keyword evidence="6" id="KW-0378">Hydrolase</keyword>
<feature type="chain" id="PRO_5020872218" evidence="5">
    <location>
        <begin position="31"/>
        <end position="606"/>
    </location>
</feature>
<dbReference type="PROSITE" id="PS51257">
    <property type="entry name" value="PROKAR_LIPOPROTEIN"/>
    <property type="match status" value="1"/>
</dbReference>
<dbReference type="EC" id="3.4.-.-" evidence="6"/>
<keyword evidence="6" id="KW-0645">Protease</keyword>
<dbReference type="Gene3D" id="1.25.40.10">
    <property type="entry name" value="Tetratricopeptide repeat domain"/>
    <property type="match status" value="2"/>
</dbReference>
<evidence type="ECO:0000256" key="3">
    <source>
        <dbReference type="PROSITE-ProRule" id="PRU00339"/>
    </source>
</evidence>
<feature type="repeat" description="TPR" evidence="3">
    <location>
        <begin position="459"/>
        <end position="492"/>
    </location>
</feature>
<evidence type="ECO:0000256" key="1">
    <source>
        <dbReference type="ARBA" id="ARBA00022737"/>
    </source>
</evidence>